<evidence type="ECO:0000313" key="2">
    <source>
        <dbReference type="EMBL" id="CDI83169.1"/>
    </source>
</evidence>
<evidence type="ECO:0000313" key="3">
    <source>
        <dbReference type="Proteomes" id="UP000018050"/>
    </source>
</evidence>
<dbReference type="Proteomes" id="UP000018050">
    <property type="component" value="Unassembled WGS sequence"/>
</dbReference>
<keyword evidence="3" id="KW-1185">Reference proteome</keyword>
<dbReference type="EMBL" id="HG673328">
    <property type="protein sequence ID" value="CDI83169.1"/>
    <property type="molecule type" value="Genomic_DNA"/>
</dbReference>
<dbReference type="RefSeq" id="XP_013247671.1">
    <property type="nucleotide sequence ID" value="XM_013392217.1"/>
</dbReference>
<feature type="compositionally biased region" description="Basic and acidic residues" evidence="1">
    <location>
        <begin position="97"/>
        <end position="119"/>
    </location>
</feature>
<name>U6GXB1_EIMAC</name>
<dbReference type="AlphaFoldDB" id="U6GXB1"/>
<sequence>MRLYNAESRGPQHVHQAVLNDYIDQLLSKGAKAVADALKDLARDSERTAALLHQKTMDAERKSDKAVKLEQELQNKDFEAEQLRRELEDEREQQTLQEERHKQETKELRRELAEQRETNQRLSALYHSRVMDEDDGYRFGVRRSKHSAVGLNDQPRCFGNKCTIM</sequence>
<proteinExistence type="predicted"/>
<reference evidence="2" key="1">
    <citation type="submission" date="2013-10" db="EMBL/GenBank/DDBJ databases">
        <title>Genomic analysis of the causative agents of coccidiosis in chickens.</title>
        <authorList>
            <person name="Reid A.J."/>
            <person name="Blake D."/>
            <person name="Billington K."/>
            <person name="Browne H."/>
            <person name="Dunn M."/>
            <person name="Hung S."/>
            <person name="Kawahara F."/>
            <person name="Miranda-Saavedra D."/>
            <person name="Mourier T."/>
            <person name="Nagra H."/>
            <person name="Otto T.D."/>
            <person name="Rawlings N."/>
            <person name="Sanchez A."/>
            <person name="Sanders M."/>
            <person name="Subramaniam C."/>
            <person name="Tay Y."/>
            <person name="Dear P."/>
            <person name="Doerig C."/>
            <person name="Gruber A."/>
            <person name="Parkinson J."/>
            <person name="Shirley M."/>
            <person name="Wan K.L."/>
            <person name="Berriman M."/>
            <person name="Tomley F."/>
            <person name="Pain A."/>
        </authorList>
    </citation>
    <scope>NUCLEOTIDE SEQUENCE</scope>
    <source>
        <strain evidence="2">Houghton</strain>
    </source>
</reference>
<dbReference type="GeneID" id="25274929"/>
<reference evidence="2" key="2">
    <citation type="submission" date="2013-10" db="EMBL/GenBank/DDBJ databases">
        <authorList>
            <person name="Aslett M."/>
        </authorList>
    </citation>
    <scope>NUCLEOTIDE SEQUENCE</scope>
    <source>
        <strain evidence="2">Houghton</strain>
    </source>
</reference>
<protein>
    <submittedName>
        <fullName evidence="2">Uncharacterized protein</fullName>
    </submittedName>
</protein>
<gene>
    <name evidence="2" type="ORF">EAH_00068620</name>
</gene>
<organism evidence="2 3">
    <name type="scientific">Eimeria acervulina</name>
    <name type="common">Coccidian parasite</name>
    <dbReference type="NCBI Taxonomy" id="5801"/>
    <lineage>
        <taxon>Eukaryota</taxon>
        <taxon>Sar</taxon>
        <taxon>Alveolata</taxon>
        <taxon>Apicomplexa</taxon>
        <taxon>Conoidasida</taxon>
        <taxon>Coccidia</taxon>
        <taxon>Eucoccidiorida</taxon>
        <taxon>Eimeriorina</taxon>
        <taxon>Eimeriidae</taxon>
        <taxon>Eimeria</taxon>
    </lineage>
</organism>
<dbReference type="OrthoDB" id="10379645at2759"/>
<dbReference type="VEuPathDB" id="ToxoDB:EAH_00068620"/>
<feature type="region of interest" description="Disordered" evidence="1">
    <location>
        <begin position="84"/>
        <end position="120"/>
    </location>
</feature>
<evidence type="ECO:0000256" key="1">
    <source>
        <dbReference type="SAM" id="MobiDB-lite"/>
    </source>
</evidence>
<accession>U6GXB1</accession>